<dbReference type="GO" id="GO:0005886">
    <property type="term" value="C:plasma membrane"/>
    <property type="evidence" value="ECO:0007669"/>
    <property type="project" value="TreeGrafter"/>
</dbReference>
<feature type="compositionally biased region" description="Basic residues" evidence="2">
    <location>
        <begin position="471"/>
        <end position="487"/>
    </location>
</feature>
<feature type="compositionally biased region" description="Basic and acidic residues" evidence="2">
    <location>
        <begin position="408"/>
        <end position="417"/>
    </location>
</feature>
<proteinExistence type="inferred from homology"/>
<evidence type="ECO:0000256" key="2">
    <source>
        <dbReference type="SAM" id="MobiDB-lite"/>
    </source>
</evidence>
<dbReference type="EMBL" id="AP011115">
    <property type="protein sequence ID" value="BAH55258.1"/>
    <property type="molecule type" value="Genomic_DNA"/>
</dbReference>
<protein>
    <submittedName>
        <fullName evidence="4">Putative fatty-acid--CoA ligase</fullName>
    </submittedName>
</protein>
<feature type="compositionally biased region" description="Basic residues" evidence="2">
    <location>
        <begin position="331"/>
        <end position="348"/>
    </location>
</feature>
<accession>C1B4R9</accession>
<feature type="compositionally biased region" description="Basic and acidic residues" evidence="2">
    <location>
        <begin position="215"/>
        <end position="228"/>
    </location>
</feature>
<dbReference type="Gene3D" id="3.40.50.12780">
    <property type="entry name" value="N-terminal domain of ligase-like"/>
    <property type="match status" value="1"/>
</dbReference>
<feature type="compositionally biased region" description="Basic and acidic residues" evidence="2">
    <location>
        <begin position="252"/>
        <end position="275"/>
    </location>
</feature>
<organism evidence="4 5">
    <name type="scientific">Rhodococcus opacus (strain B4)</name>
    <dbReference type="NCBI Taxonomy" id="632772"/>
    <lineage>
        <taxon>Bacteria</taxon>
        <taxon>Bacillati</taxon>
        <taxon>Actinomycetota</taxon>
        <taxon>Actinomycetes</taxon>
        <taxon>Mycobacteriales</taxon>
        <taxon>Nocardiaceae</taxon>
        <taxon>Rhodococcus</taxon>
    </lineage>
</organism>
<evidence type="ECO:0000256" key="1">
    <source>
        <dbReference type="ARBA" id="ARBA00006432"/>
    </source>
</evidence>
<dbReference type="InterPro" id="IPR000873">
    <property type="entry name" value="AMP-dep_synth/lig_dom"/>
</dbReference>
<feature type="compositionally biased region" description="Basic residues" evidence="2">
    <location>
        <begin position="418"/>
        <end position="442"/>
    </location>
</feature>
<dbReference type="InterPro" id="IPR020845">
    <property type="entry name" value="AMP-binding_CS"/>
</dbReference>
<dbReference type="GO" id="GO:0006633">
    <property type="term" value="P:fatty acid biosynthetic process"/>
    <property type="evidence" value="ECO:0007669"/>
    <property type="project" value="TreeGrafter"/>
</dbReference>
<gene>
    <name evidence="4" type="ordered locus">ROP_70110</name>
</gene>
<dbReference type="Pfam" id="PF00501">
    <property type="entry name" value="AMP-binding"/>
    <property type="match status" value="1"/>
</dbReference>
<dbReference type="KEGG" id="rop:ROP_70110"/>
<evidence type="ECO:0000313" key="5">
    <source>
        <dbReference type="Proteomes" id="UP000002212"/>
    </source>
</evidence>
<sequence length="582" mass="64827">MPTDFVSHLRTRVATYGDDRSYVYHREVGRELVAEAVTYRELDRDARALAVWLSTRPEAAHPVMLLYVDGIDFLRAFLGCLYAGVVAVPAPVPHDERSMQRVATMFADADVRLVLTTSAVAEPLDTWIRDSGLAATVAVAATDTAEPGDPDDWRPPGLDAGTLAFLQYTSGSTSEPKGVMVTHGNLAAQRRGHDPRHRRRRHGDRGRLAPALPRHGADRDAAAADPLRRQPRVHVADGLPQTAGALVAADRPLSRRHDPRSELRVRPRRPPDPRRPTGRTGPLLGAGGADRGRTHPAPHPRRRDRPARTPRLPGGRLPHRVRHGRGDPARHRQRGRLRPQVSRGRHGRAGAPRTDPEGRRHPAGRQRQAVRLRHPDRRPAYAPAAATRPGRGDLDPRRQCRRGLLESAGRDRGEVPRHPRRRRTVPAYRRPRGVRRRAPLRHRTPEGPADRQRPQPVPTGHRGSRAGRASGAHRFRRGGVLPRHRAARAAAGDPRGQDRADRRPDTARTRPPDPARRRPRLRRPRAECGARRPARRAPHHQREGPAPIDARASFLRSRVDAVLHEDIDPAVQRLRTTTAVPA</sequence>
<keyword evidence="4" id="KW-0436">Ligase</keyword>
<dbReference type="PANTHER" id="PTHR22754:SF32">
    <property type="entry name" value="DISCO-INTERACTING PROTEIN 2"/>
    <property type="match status" value="1"/>
</dbReference>
<dbReference type="STRING" id="632772.ROP_70110"/>
<dbReference type="GO" id="GO:0070566">
    <property type="term" value="F:adenylyltransferase activity"/>
    <property type="evidence" value="ECO:0007669"/>
    <property type="project" value="TreeGrafter"/>
</dbReference>
<feature type="region of interest" description="Disordered" evidence="2">
    <location>
        <begin position="186"/>
        <end position="550"/>
    </location>
</feature>
<evidence type="ECO:0000313" key="4">
    <source>
        <dbReference type="EMBL" id="BAH55258.1"/>
    </source>
</evidence>
<evidence type="ECO:0000259" key="3">
    <source>
        <dbReference type="Pfam" id="PF00501"/>
    </source>
</evidence>
<name>C1B4R9_RHOOB</name>
<feature type="domain" description="AMP-dependent synthetase/ligase" evidence="3">
    <location>
        <begin position="11"/>
        <end position="197"/>
    </location>
</feature>
<comment type="similarity">
    <text evidence="1">Belongs to the ATP-dependent AMP-binding enzyme family.</text>
</comment>
<dbReference type="PROSITE" id="PS00455">
    <property type="entry name" value="AMP_BINDING"/>
    <property type="match status" value="1"/>
</dbReference>
<feature type="compositionally biased region" description="Basic residues" evidence="2">
    <location>
        <begin position="361"/>
        <end position="376"/>
    </location>
</feature>
<feature type="compositionally biased region" description="Basic residues" evidence="2">
    <location>
        <begin position="193"/>
        <end position="204"/>
    </location>
</feature>
<reference evidence="4 5" key="1">
    <citation type="submission" date="2009-03" db="EMBL/GenBank/DDBJ databases">
        <title>Comparison of the complete genome sequences of Rhodococcus erythropolis PR4 and Rhodococcus opacus B4.</title>
        <authorList>
            <person name="Takarada H."/>
            <person name="Sekine M."/>
            <person name="Hosoyama A."/>
            <person name="Yamada R."/>
            <person name="Fujisawa T."/>
            <person name="Omata S."/>
            <person name="Shimizu A."/>
            <person name="Tsukatani N."/>
            <person name="Tanikawa S."/>
            <person name="Fujita N."/>
            <person name="Harayama S."/>
        </authorList>
    </citation>
    <scope>NUCLEOTIDE SEQUENCE [LARGE SCALE GENOMIC DNA]</scope>
    <source>
        <strain evidence="4 5">B4</strain>
    </source>
</reference>
<dbReference type="PANTHER" id="PTHR22754">
    <property type="entry name" value="DISCO-INTERACTING PROTEIN 2 DIP2 -RELATED"/>
    <property type="match status" value="1"/>
</dbReference>
<feature type="compositionally biased region" description="Basic and acidic residues" evidence="2">
    <location>
        <begin position="495"/>
        <end position="516"/>
    </location>
</feature>
<dbReference type="SUPFAM" id="SSF56801">
    <property type="entry name" value="Acetyl-CoA synthetase-like"/>
    <property type="match status" value="1"/>
</dbReference>
<dbReference type="AlphaFoldDB" id="C1B4R9"/>
<dbReference type="Proteomes" id="UP000002212">
    <property type="component" value="Chromosome"/>
</dbReference>
<dbReference type="InterPro" id="IPR042099">
    <property type="entry name" value="ANL_N_sf"/>
</dbReference>
<dbReference type="GO" id="GO:0016874">
    <property type="term" value="F:ligase activity"/>
    <property type="evidence" value="ECO:0007669"/>
    <property type="project" value="UniProtKB-KW"/>
</dbReference>
<feature type="compositionally biased region" description="Basic and acidic residues" evidence="2">
    <location>
        <begin position="443"/>
        <end position="453"/>
    </location>
</feature>
<feature type="compositionally biased region" description="Low complexity" evidence="2">
    <location>
        <begin position="380"/>
        <end position="389"/>
    </location>
</feature>
<dbReference type="HOGENOM" id="CLU_468404_0_0_11"/>
<feature type="compositionally biased region" description="Basic residues" evidence="2">
    <location>
        <begin position="294"/>
        <end position="305"/>
    </location>
</feature>